<evidence type="ECO:0000313" key="2">
    <source>
        <dbReference type="EMBL" id="GAP12697.1"/>
    </source>
</evidence>
<reference evidence="2" key="1">
    <citation type="submission" date="2015-07" db="EMBL/GenBank/DDBJ databases">
        <title>Draft Genome Sequences of Anaerolinea thermolimosa IMO-1, Bellilinea caldifistulae GOMI-1, Leptolinea tardivitalis YMTK-2, Levilinea saccharolytica KIBI-1,Longilinea arvoryzae KOME-1, Previously Described as Members of the Anaerolineaceae (Chloroflexi).</title>
        <authorList>
            <person name="Sekiguchi Y."/>
            <person name="Ohashi A."/>
            <person name="Matsuura N."/>
            <person name="Tourlousse M.D."/>
        </authorList>
    </citation>
    <scope>NUCLEOTIDE SEQUENCE [LARGE SCALE GENOMIC DNA]</scope>
    <source>
        <strain evidence="2">KOME-1</strain>
    </source>
</reference>
<dbReference type="EMBL" id="DF967972">
    <property type="protein sequence ID" value="GAP12697.1"/>
    <property type="molecule type" value="Genomic_DNA"/>
</dbReference>
<dbReference type="Proteomes" id="UP000055060">
    <property type="component" value="Unassembled WGS sequence"/>
</dbReference>
<proteinExistence type="predicted"/>
<protein>
    <submittedName>
        <fullName evidence="2">Uncharacterized protein</fullName>
    </submittedName>
</protein>
<accession>A0A0S7BC24</accession>
<dbReference type="STRING" id="360412.LARV_00433"/>
<keyword evidence="3" id="KW-1185">Reference proteome</keyword>
<dbReference type="AlphaFoldDB" id="A0A0S7BC24"/>
<evidence type="ECO:0000313" key="3">
    <source>
        <dbReference type="Proteomes" id="UP000055060"/>
    </source>
</evidence>
<evidence type="ECO:0000256" key="1">
    <source>
        <dbReference type="SAM" id="SignalP"/>
    </source>
</evidence>
<sequence>MIRRRILALLLGAALLGSIFSIAQAASATPGTVFRRYGIDVIGALNLTNLTGRPQTPSAVVQTASASESYYVFPAVSSLQVIDSACFYILNRSGNYSGSVTMTLDIYGIDGSYHRTISSPVDLTTAATGTWLSLDLSGYTTRLTASEYPVVHFVYSNGAGGTLDIRPIFEIRSYTGLRMFLPLVGR</sequence>
<feature type="signal peptide" evidence="1">
    <location>
        <begin position="1"/>
        <end position="25"/>
    </location>
</feature>
<name>A0A0S7BC24_9CHLR</name>
<keyword evidence="1" id="KW-0732">Signal</keyword>
<organism evidence="2">
    <name type="scientific">Longilinea arvoryzae</name>
    <dbReference type="NCBI Taxonomy" id="360412"/>
    <lineage>
        <taxon>Bacteria</taxon>
        <taxon>Bacillati</taxon>
        <taxon>Chloroflexota</taxon>
        <taxon>Anaerolineae</taxon>
        <taxon>Anaerolineales</taxon>
        <taxon>Anaerolineaceae</taxon>
        <taxon>Longilinea</taxon>
    </lineage>
</organism>
<feature type="chain" id="PRO_5006632878" evidence="1">
    <location>
        <begin position="26"/>
        <end position="186"/>
    </location>
</feature>
<dbReference type="RefSeq" id="WP_152031658.1">
    <property type="nucleotide sequence ID" value="NZ_DF967972.1"/>
</dbReference>
<gene>
    <name evidence="2" type="ORF">LARV_00433</name>
</gene>